<reference evidence="2 3" key="1">
    <citation type="journal article" date="2017" name="Int. J. Syst. Evol. Microbiol.">
        <title>Bacillus mangrovi sp. nov., isolated from a sediment sample from a mangrove forest.</title>
        <authorList>
            <person name="Gupta V."/>
            <person name="Singh P.K."/>
            <person name="Korpole S."/>
            <person name="Tanuku N.R.S."/>
            <person name="Pinnaka A.K."/>
        </authorList>
    </citation>
    <scope>NUCLEOTIDE SEQUENCE [LARGE SCALE GENOMIC DNA]</scope>
    <source>
        <strain evidence="2 3">KCTC 33872</strain>
    </source>
</reference>
<dbReference type="InterPro" id="IPR000182">
    <property type="entry name" value="GNAT_dom"/>
</dbReference>
<sequence>MQKKAEENMPYNGYKARVAGIEDYREAETLLKETAAWLKAKGSTQWNELAEGDIPWLKESIDRGEIYLFFMENEAAGMVMLLRDPGEWDVALWGEDQEQRSIYLHKLITSVRHKGTGLGRIILDWVSDSRCFEGRDRIRLDCIESNHVLNEFYQAAGFVYKGSSGGFCKYEKEN</sequence>
<dbReference type="AlphaFoldDB" id="A0A7X2S641"/>
<dbReference type="GO" id="GO:0016747">
    <property type="term" value="F:acyltransferase activity, transferring groups other than amino-acyl groups"/>
    <property type="evidence" value="ECO:0007669"/>
    <property type="project" value="InterPro"/>
</dbReference>
<evidence type="ECO:0000313" key="3">
    <source>
        <dbReference type="Proteomes" id="UP000434639"/>
    </source>
</evidence>
<dbReference type="RefSeq" id="WP_155112466.1">
    <property type="nucleotide sequence ID" value="NZ_WMIB01000009.1"/>
</dbReference>
<accession>A0A7X2S641</accession>
<dbReference type="PROSITE" id="PS51186">
    <property type="entry name" value="GNAT"/>
    <property type="match status" value="1"/>
</dbReference>
<dbReference type="InterPro" id="IPR016181">
    <property type="entry name" value="Acyl_CoA_acyltransferase"/>
</dbReference>
<proteinExistence type="predicted"/>
<name>A0A7X2S641_9BACI</name>
<dbReference type="OrthoDB" id="6382410at2"/>
<dbReference type="Proteomes" id="UP000434639">
    <property type="component" value="Unassembled WGS sequence"/>
</dbReference>
<evidence type="ECO:0000313" key="2">
    <source>
        <dbReference type="EMBL" id="MTH53950.1"/>
    </source>
</evidence>
<comment type="caution">
    <text evidence="2">The sequence shown here is derived from an EMBL/GenBank/DDBJ whole genome shotgun (WGS) entry which is preliminary data.</text>
</comment>
<gene>
    <name evidence="2" type="ORF">GKZ89_11085</name>
</gene>
<organism evidence="2 3">
    <name type="scientific">Metabacillus mangrovi</name>
    <dbReference type="NCBI Taxonomy" id="1491830"/>
    <lineage>
        <taxon>Bacteria</taxon>
        <taxon>Bacillati</taxon>
        <taxon>Bacillota</taxon>
        <taxon>Bacilli</taxon>
        <taxon>Bacillales</taxon>
        <taxon>Bacillaceae</taxon>
        <taxon>Metabacillus</taxon>
    </lineage>
</organism>
<evidence type="ECO:0000259" key="1">
    <source>
        <dbReference type="PROSITE" id="PS51186"/>
    </source>
</evidence>
<dbReference type="Pfam" id="PF00583">
    <property type="entry name" value="Acetyltransf_1"/>
    <property type="match status" value="1"/>
</dbReference>
<dbReference type="Gene3D" id="3.40.630.30">
    <property type="match status" value="1"/>
</dbReference>
<keyword evidence="3" id="KW-1185">Reference proteome</keyword>
<dbReference type="EMBL" id="WMIB01000009">
    <property type="protein sequence ID" value="MTH53950.1"/>
    <property type="molecule type" value="Genomic_DNA"/>
</dbReference>
<feature type="domain" description="N-acetyltransferase" evidence="1">
    <location>
        <begin position="14"/>
        <end position="174"/>
    </location>
</feature>
<keyword evidence="2" id="KW-0808">Transferase</keyword>
<protein>
    <submittedName>
        <fullName evidence="2">GNAT family N-acetyltransferase</fullName>
    </submittedName>
</protein>
<dbReference type="SUPFAM" id="SSF55729">
    <property type="entry name" value="Acyl-CoA N-acyltransferases (Nat)"/>
    <property type="match status" value="1"/>
</dbReference>